<gene>
    <name evidence="11" type="primary">guaD</name>
    <name evidence="11" type="ORF">GCM10011289_18600</name>
</gene>
<dbReference type="Gene3D" id="3.20.20.140">
    <property type="entry name" value="Metal-dependent hydrolases"/>
    <property type="match status" value="1"/>
</dbReference>
<evidence type="ECO:0000256" key="1">
    <source>
        <dbReference type="ARBA" id="ARBA00004984"/>
    </source>
</evidence>
<keyword evidence="12" id="KW-1185">Reference proteome</keyword>
<reference evidence="11" key="1">
    <citation type="journal article" date="2014" name="Int. J. Syst. Evol. Microbiol.">
        <title>Complete genome sequence of Corynebacterium casei LMG S-19264T (=DSM 44701T), isolated from a smear-ripened cheese.</title>
        <authorList>
            <consortium name="US DOE Joint Genome Institute (JGI-PGF)"/>
            <person name="Walter F."/>
            <person name="Albersmeier A."/>
            <person name="Kalinowski J."/>
            <person name="Ruckert C."/>
        </authorList>
    </citation>
    <scope>NUCLEOTIDE SEQUENCE</scope>
    <source>
        <strain evidence="11">KCTC 32182</strain>
    </source>
</reference>
<dbReference type="InterPro" id="IPR011059">
    <property type="entry name" value="Metal-dep_hydrolase_composite"/>
</dbReference>
<evidence type="ECO:0000313" key="12">
    <source>
        <dbReference type="Proteomes" id="UP000645257"/>
    </source>
</evidence>
<comment type="similarity">
    <text evidence="2 8">Belongs to the metallo-dependent hydrolases superfamily. ATZ/TRZ family.</text>
</comment>
<evidence type="ECO:0000256" key="4">
    <source>
        <dbReference type="ARBA" id="ARBA00022723"/>
    </source>
</evidence>
<evidence type="ECO:0000256" key="8">
    <source>
        <dbReference type="RuleBase" id="RU366009"/>
    </source>
</evidence>
<evidence type="ECO:0000313" key="11">
    <source>
        <dbReference type="EMBL" id="GGY15580.1"/>
    </source>
</evidence>
<protein>
    <recommendedName>
        <fullName evidence="3 7">Guanine deaminase</fullName>
        <shortName evidence="8">Guanase</shortName>
        <ecNumber evidence="3 7">3.5.4.3</ecNumber>
    </recommendedName>
    <alternativeName>
        <fullName evidence="8">Guanine aminohydrolase</fullName>
    </alternativeName>
</protein>
<evidence type="ECO:0000256" key="3">
    <source>
        <dbReference type="ARBA" id="ARBA00012781"/>
    </source>
</evidence>
<dbReference type="SUPFAM" id="SSF51338">
    <property type="entry name" value="Composite domain of metallo-dependent hydrolases"/>
    <property type="match status" value="1"/>
</dbReference>
<dbReference type="GO" id="GO:0008270">
    <property type="term" value="F:zinc ion binding"/>
    <property type="evidence" value="ECO:0007669"/>
    <property type="project" value="UniProtKB-UniRule"/>
</dbReference>
<keyword evidence="5 8" id="KW-0378">Hydrolase</keyword>
<dbReference type="GO" id="GO:0006147">
    <property type="term" value="P:guanine catabolic process"/>
    <property type="evidence" value="ECO:0007669"/>
    <property type="project" value="UniProtKB-UniRule"/>
</dbReference>
<feature type="region of interest" description="Disordered" evidence="9">
    <location>
        <begin position="488"/>
        <end position="514"/>
    </location>
</feature>
<dbReference type="GO" id="GO:0005829">
    <property type="term" value="C:cytosol"/>
    <property type="evidence" value="ECO:0007669"/>
    <property type="project" value="TreeGrafter"/>
</dbReference>
<dbReference type="InterPro" id="IPR032466">
    <property type="entry name" value="Metal_Hydrolase"/>
</dbReference>
<dbReference type="InterPro" id="IPR051607">
    <property type="entry name" value="Metallo-dep_hydrolases"/>
</dbReference>
<evidence type="ECO:0000256" key="9">
    <source>
        <dbReference type="SAM" id="MobiDB-lite"/>
    </source>
</evidence>
<dbReference type="CDD" id="cd01303">
    <property type="entry name" value="GDEase"/>
    <property type="match status" value="1"/>
</dbReference>
<name>A0A918UA68_9NEIS</name>
<comment type="function">
    <text evidence="8">Catalyzes the hydrolytic deamination of guanine, producing xanthine and ammonia.</text>
</comment>
<dbReference type="NCBIfam" id="TIGR02967">
    <property type="entry name" value="guan_deamin"/>
    <property type="match status" value="1"/>
</dbReference>
<dbReference type="GO" id="GO:0008892">
    <property type="term" value="F:guanine deaminase activity"/>
    <property type="evidence" value="ECO:0007669"/>
    <property type="project" value="UniProtKB-UniRule"/>
</dbReference>
<evidence type="ECO:0000256" key="5">
    <source>
        <dbReference type="ARBA" id="ARBA00022801"/>
    </source>
</evidence>
<dbReference type="NCBIfam" id="NF006679">
    <property type="entry name" value="PRK09228.1"/>
    <property type="match status" value="1"/>
</dbReference>
<sequence length="514" mass="55851">MKSAVRGAMITFRADPFIVPDEESLTHLSDALIVIENGKIVAVGDAAELLPSLPPGTDITHYRDALIVPGFIDCHAHYAQTPMIAAFGEQLLDWLNLYTFNTEQAFGDPAVASEVAAIFLDEQLRHGVTTSAVFGTVHPESVEALFDQARRRNVRMLAGKVCMDRNAPASLLDSAQRAYDESEALIGRWHGVGRLEYAITPRFAPTSSPQQLEALGALAARYPDMPIQTHLAENRDEMAWVARLFPDARDYTDVYARHGLVRPRAIFGHGIHLTEPELDRLAENGASLAHCPTSNFFLGSGCFDVRRTRQRSLPVLTGLATDVGAGTSFSMLTTMNEAYKAAQFNGHALSAVQAFYLATRGGARALGVEDKVGSIAAGMDADLAVLDMAATPLIRYRMTRVRTIGEAMFVLMMLGDDRAVRDTWVAGCRWMPSGGLAGAFGDQHRAGAAQSILQGQAFGIDQCRQKRQQAPGERCQGHQRPMAGALPCAKVGEHGNDDEQYQRDDVADGRFLPG</sequence>
<accession>A0A918UA68</accession>
<evidence type="ECO:0000259" key="10">
    <source>
        <dbReference type="Pfam" id="PF01979"/>
    </source>
</evidence>
<evidence type="ECO:0000256" key="2">
    <source>
        <dbReference type="ARBA" id="ARBA00006745"/>
    </source>
</evidence>
<dbReference type="SUPFAM" id="SSF51556">
    <property type="entry name" value="Metallo-dependent hydrolases"/>
    <property type="match status" value="1"/>
</dbReference>
<dbReference type="InterPro" id="IPR014311">
    <property type="entry name" value="Guanine_deaminase"/>
</dbReference>
<evidence type="ECO:0000256" key="7">
    <source>
        <dbReference type="NCBIfam" id="TIGR02967"/>
    </source>
</evidence>
<keyword evidence="6 8" id="KW-0862">Zinc</keyword>
<reference evidence="11" key="2">
    <citation type="submission" date="2020-09" db="EMBL/GenBank/DDBJ databases">
        <authorList>
            <person name="Sun Q."/>
            <person name="Kim S."/>
        </authorList>
    </citation>
    <scope>NUCLEOTIDE SEQUENCE</scope>
    <source>
        <strain evidence="11">KCTC 32182</strain>
    </source>
</reference>
<dbReference type="PANTHER" id="PTHR11271:SF6">
    <property type="entry name" value="GUANINE DEAMINASE"/>
    <property type="match status" value="1"/>
</dbReference>
<dbReference type="EC" id="3.5.4.3" evidence="3 7"/>
<feature type="domain" description="Amidohydrolase-related" evidence="10">
    <location>
        <begin position="67"/>
        <end position="427"/>
    </location>
</feature>
<dbReference type="EMBL" id="BMYX01000009">
    <property type="protein sequence ID" value="GGY15580.1"/>
    <property type="molecule type" value="Genomic_DNA"/>
</dbReference>
<keyword evidence="4 8" id="KW-0479">Metal-binding</keyword>
<organism evidence="11 12">
    <name type="scientific">Paludibacterium paludis</name>
    <dbReference type="NCBI Taxonomy" id="1225769"/>
    <lineage>
        <taxon>Bacteria</taxon>
        <taxon>Pseudomonadati</taxon>
        <taxon>Pseudomonadota</taxon>
        <taxon>Betaproteobacteria</taxon>
        <taxon>Neisseriales</taxon>
        <taxon>Chromobacteriaceae</taxon>
        <taxon>Paludibacterium</taxon>
    </lineage>
</organism>
<dbReference type="Pfam" id="PF01979">
    <property type="entry name" value="Amidohydro_1"/>
    <property type="match status" value="1"/>
</dbReference>
<comment type="caution">
    <text evidence="11">The sequence shown here is derived from an EMBL/GenBank/DDBJ whole genome shotgun (WGS) entry which is preliminary data.</text>
</comment>
<comment type="pathway">
    <text evidence="1 8">Purine metabolism; guanine degradation; xanthine from guanine: step 1/1.</text>
</comment>
<dbReference type="FunFam" id="3.20.20.140:FF:000022">
    <property type="entry name" value="Guanine deaminase"/>
    <property type="match status" value="1"/>
</dbReference>
<comment type="cofactor">
    <cofactor evidence="8">
        <name>Zn(2+)</name>
        <dbReference type="ChEBI" id="CHEBI:29105"/>
    </cofactor>
    <text evidence="8">Binds 1 zinc ion per subunit.</text>
</comment>
<dbReference type="PANTHER" id="PTHR11271">
    <property type="entry name" value="GUANINE DEAMINASE"/>
    <property type="match status" value="1"/>
</dbReference>
<feature type="compositionally biased region" description="Basic and acidic residues" evidence="9">
    <location>
        <begin position="491"/>
        <end position="508"/>
    </location>
</feature>
<dbReference type="Gene3D" id="2.30.40.10">
    <property type="entry name" value="Urease, subunit C, domain 1"/>
    <property type="match status" value="1"/>
</dbReference>
<evidence type="ECO:0000256" key="6">
    <source>
        <dbReference type="ARBA" id="ARBA00022833"/>
    </source>
</evidence>
<dbReference type="Proteomes" id="UP000645257">
    <property type="component" value="Unassembled WGS sequence"/>
</dbReference>
<dbReference type="InterPro" id="IPR006680">
    <property type="entry name" value="Amidohydro-rel"/>
</dbReference>
<dbReference type="AlphaFoldDB" id="A0A918UA68"/>
<proteinExistence type="inferred from homology"/>
<comment type="catalytic activity">
    <reaction evidence="8">
        <text>guanine + H2O + H(+) = xanthine + NH4(+)</text>
        <dbReference type="Rhea" id="RHEA:14665"/>
        <dbReference type="ChEBI" id="CHEBI:15377"/>
        <dbReference type="ChEBI" id="CHEBI:15378"/>
        <dbReference type="ChEBI" id="CHEBI:16235"/>
        <dbReference type="ChEBI" id="CHEBI:17712"/>
        <dbReference type="ChEBI" id="CHEBI:28938"/>
        <dbReference type="EC" id="3.5.4.3"/>
    </reaction>
</comment>